<dbReference type="Pfam" id="PF00202">
    <property type="entry name" value="Aminotran_3"/>
    <property type="match status" value="1"/>
</dbReference>
<dbReference type="InterPro" id="IPR015421">
    <property type="entry name" value="PyrdxlP-dep_Trfase_major"/>
</dbReference>
<dbReference type="FunFam" id="3.40.640.10:FF:000041">
    <property type="entry name" value="Adenosylmethionine-8-amino-7-oxononanoate aminotransferase"/>
    <property type="match status" value="1"/>
</dbReference>
<keyword evidence="9" id="KW-0963">Cytoplasm</keyword>
<name>I7J2I1_9BURK</name>
<dbReference type="HAMAP" id="MF_00834">
    <property type="entry name" value="BioA"/>
    <property type="match status" value="1"/>
</dbReference>
<feature type="binding site" evidence="9">
    <location>
        <position position="402"/>
    </location>
    <ligand>
        <name>substrate</name>
    </ligand>
</feature>
<dbReference type="UniPathway" id="UPA00078">
    <property type="reaction ID" value="UER00160"/>
</dbReference>
<evidence type="ECO:0000256" key="1">
    <source>
        <dbReference type="ARBA" id="ARBA00001933"/>
    </source>
</evidence>
<feature type="site" description="Participates in the substrate recognition with KAPA and in a stacking interaction with the adenine ring of SAM" evidence="9">
    <location>
        <position position="18"/>
    </location>
</feature>
<keyword evidence="3 9" id="KW-0032">Aminotransferase</keyword>
<comment type="pathway">
    <text evidence="2 9">Cofactor biosynthesis; biotin biosynthesis; 7,8-diaminononanoate from 8-amino-7-oxononanoate (SAM route): step 1/1.</text>
</comment>
<dbReference type="GO" id="GO:0005737">
    <property type="term" value="C:cytoplasm"/>
    <property type="evidence" value="ECO:0007669"/>
    <property type="project" value="UniProtKB-SubCell"/>
</dbReference>
<dbReference type="InterPro" id="IPR015424">
    <property type="entry name" value="PyrdxlP-dep_Trfase"/>
</dbReference>
<sequence length="438" mass="47900">MELSHIKDIDRNHIWHPYTSITNPPIIYPVSHAEGVYIHLADGRKLIDGMSSWWCTIHGYNVPQLNEAACKQIDKMSHVMFGGLTHEPAALLAERLLGLLPKQLNKIFFADSGSIAVEVAMKMAIQFHAAHAPSPISEAASAPSRTKFATIRSGYHGDTWHAMSVCDPVNGMHGLFGSSLPVQFFLPQPNSRFGHEFEPHDIEPLQSLLSEHSHEIAALILEPIVQGAGGMYFYSPEYLRAAATLCKKHGVLLIFDEIATGFGRTGRMFALEHAQVVPDIICIGKGLTGGYVTLSATIAQEHVAQGISQSPSPAFMHGPTFMANPLACAVASASIDLLLSSPWQDRVHNIEVAMLSHLSTLSNTKGVADIRVLGAIGVVELDEPVDMQRIQPMFVDAGVWIRPFGNLVYIMPAYLISEDELSRLCEALVGVVREYLQN</sequence>
<dbReference type="PANTHER" id="PTHR42684:SF17">
    <property type="entry name" value="ADENOSYLMETHIONINE-8-AMINO-7-OXONONANOATE AMINOTRANSFERASE"/>
    <property type="match status" value="1"/>
</dbReference>
<dbReference type="NCBIfam" id="TIGR00508">
    <property type="entry name" value="bioA"/>
    <property type="match status" value="1"/>
</dbReference>
<feature type="binding site" evidence="9">
    <location>
        <position position="53"/>
    </location>
    <ligand>
        <name>substrate</name>
    </ligand>
</feature>
<keyword evidence="6 9" id="KW-0093">Biotin biosynthesis</keyword>
<comment type="cofactor">
    <cofactor evidence="1 9">
        <name>pyridoxal 5'-phosphate</name>
        <dbReference type="ChEBI" id="CHEBI:597326"/>
    </cofactor>
</comment>
<comment type="subunit">
    <text evidence="9">Homodimer.</text>
</comment>
<comment type="catalytic activity">
    <reaction evidence="8 9">
        <text>(8S)-8-amino-7-oxononanoate + S-adenosyl-L-methionine = S-adenosyl-4-methylsulfanyl-2-oxobutanoate + (7R,8S)-7,8-diammoniononanoate</text>
        <dbReference type="Rhea" id="RHEA:16861"/>
        <dbReference type="ChEBI" id="CHEBI:16490"/>
        <dbReference type="ChEBI" id="CHEBI:59789"/>
        <dbReference type="ChEBI" id="CHEBI:149468"/>
        <dbReference type="ChEBI" id="CHEBI:149469"/>
        <dbReference type="EC" id="2.6.1.62"/>
    </reaction>
</comment>
<evidence type="ECO:0000256" key="7">
    <source>
        <dbReference type="ARBA" id="ARBA00022898"/>
    </source>
</evidence>
<evidence type="ECO:0000256" key="5">
    <source>
        <dbReference type="ARBA" id="ARBA00022691"/>
    </source>
</evidence>
<comment type="function">
    <text evidence="9">Catalyzes the transfer of the alpha-amino group from S-adenosyl-L-methionine (SAM) to 7-keto-8-aminopelargonic acid (KAPA) to form 7,8-diaminopelargonic acid (DAPA). It is the only aminotransferase known to utilize SAM as an amino donor.</text>
</comment>
<feature type="binding site" evidence="9">
    <location>
        <position position="285"/>
    </location>
    <ligand>
        <name>substrate</name>
    </ligand>
</feature>
<dbReference type="PROSITE" id="PS00600">
    <property type="entry name" value="AA_TRANSFER_CLASS_3"/>
    <property type="match status" value="1"/>
</dbReference>
<dbReference type="GO" id="GO:0009102">
    <property type="term" value="P:biotin biosynthetic process"/>
    <property type="evidence" value="ECO:0007669"/>
    <property type="project" value="UniProtKB-UniRule"/>
</dbReference>
<keyword evidence="4 9" id="KW-0808">Transferase</keyword>
<dbReference type="InterPro" id="IPR005814">
    <property type="entry name" value="Aminotrans_3"/>
</dbReference>
<evidence type="ECO:0000256" key="6">
    <source>
        <dbReference type="ARBA" id="ARBA00022756"/>
    </source>
</evidence>
<feature type="binding site" evidence="9">
    <location>
        <begin position="319"/>
        <end position="320"/>
    </location>
    <ligand>
        <name>pyridoxal 5'-phosphate</name>
        <dbReference type="ChEBI" id="CHEBI:597326"/>
    </ligand>
</feature>
<dbReference type="CDD" id="cd00610">
    <property type="entry name" value="OAT_like"/>
    <property type="match status" value="1"/>
</dbReference>
<evidence type="ECO:0000256" key="4">
    <source>
        <dbReference type="ARBA" id="ARBA00022679"/>
    </source>
</evidence>
<dbReference type="RefSeq" id="WP_015552111.1">
    <property type="nucleotide sequence ID" value="NC_021033.1"/>
</dbReference>
<keyword evidence="5 9" id="KW-0949">S-adenosyl-L-methionine</keyword>
<keyword evidence="7 9" id="KW-0663">Pyridoxal phosphate</keyword>
<comment type="similarity">
    <text evidence="9">Belongs to the class-III pyridoxal-phosphate-dependent aminotransferase family. BioA subfamily.</text>
</comment>
<dbReference type="InterPro" id="IPR015422">
    <property type="entry name" value="PyrdxlP-dep_Trfase_small"/>
</dbReference>
<dbReference type="EC" id="2.6.1.62" evidence="9"/>
<protein>
    <recommendedName>
        <fullName evidence="9">Adenosylmethionine-8-amino-7-oxononanoate aminotransferase</fullName>
        <ecNumber evidence="9">2.6.1.62</ecNumber>
    </recommendedName>
    <alternativeName>
        <fullName evidence="9">7,8-diamino-pelargonic acid aminotransferase</fullName>
        <shortName evidence="9">DAPA AT</shortName>
        <shortName evidence="9">DAPA aminotransferase</shortName>
    </alternativeName>
    <alternativeName>
        <fullName evidence="9">7,8-diaminononanoate synthase</fullName>
        <shortName evidence="9">DANS</shortName>
    </alternativeName>
    <alternativeName>
        <fullName evidence="9">Diaminopelargonic acid synthase</fullName>
    </alternativeName>
</protein>
<dbReference type="SUPFAM" id="SSF53383">
    <property type="entry name" value="PLP-dependent transferases"/>
    <property type="match status" value="1"/>
</dbReference>
<dbReference type="PANTHER" id="PTHR42684">
    <property type="entry name" value="ADENOSYLMETHIONINE-8-AMINO-7-OXONONANOATE AMINOTRANSFERASE"/>
    <property type="match status" value="1"/>
</dbReference>
<feature type="binding site" evidence="9">
    <location>
        <position position="256"/>
    </location>
    <ligand>
        <name>pyridoxal 5'-phosphate</name>
        <dbReference type="ChEBI" id="CHEBI:597326"/>
    </ligand>
</feature>
<dbReference type="Gene3D" id="3.40.640.10">
    <property type="entry name" value="Type I PLP-dependent aspartate aminotransferase-like (Major domain)"/>
    <property type="match status" value="1"/>
</dbReference>
<accession>I7J2I1</accession>
<dbReference type="Gene3D" id="3.90.1150.10">
    <property type="entry name" value="Aspartate Aminotransferase, domain 1"/>
    <property type="match status" value="1"/>
</dbReference>
<dbReference type="GO" id="GO:0004015">
    <property type="term" value="F:adenosylmethionine-8-amino-7-oxononanoate transaminase activity"/>
    <property type="evidence" value="ECO:0007669"/>
    <property type="project" value="UniProtKB-UniRule"/>
</dbReference>
<dbReference type="AlphaFoldDB" id="I7J2I1"/>
<proteinExistence type="inferred from homology"/>
<dbReference type="KEGG" id="tat:KUM_1329"/>
<evidence type="ECO:0000256" key="3">
    <source>
        <dbReference type="ARBA" id="ARBA00022576"/>
    </source>
</evidence>
<comment type="subcellular location">
    <subcellularLocation>
        <location evidence="9">Cytoplasm</location>
    </subcellularLocation>
</comment>
<dbReference type="InterPro" id="IPR005815">
    <property type="entry name" value="BioA"/>
</dbReference>
<feature type="binding site" evidence="9">
    <location>
        <position position="155"/>
    </location>
    <ligand>
        <name>substrate</name>
    </ligand>
</feature>
<evidence type="ECO:0000256" key="8">
    <source>
        <dbReference type="ARBA" id="ARBA00048449"/>
    </source>
</evidence>
<feature type="binding site" evidence="9">
    <location>
        <position position="318"/>
    </location>
    <ligand>
        <name>substrate</name>
    </ligand>
</feature>
<reference evidence="10" key="1">
    <citation type="journal article" date="2012" name="Vet. Microbiol.">
        <title>Comparative genomic analyses of the Taylorellae.</title>
        <authorList>
            <person name="Hauser H."/>
            <person name="Richter D.C."/>
            <person name="van Tonder A."/>
            <person name="Clark L."/>
            <person name="Preston A."/>
        </authorList>
    </citation>
    <scope>NUCLEOTIDE SEQUENCE</scope>
    <source>
        <strain evidence="10">14/45</strain>
    </source>
</reference>
<evidence type="ECO:0000313" key="10">
    <source>
        <dbReference type="EMBL" id="CCG20108.1"/>
    </source>
</evidence>
<evidence type="ECO:0000256" key="2">
    <source>
        <dbReference type="ARBA" id="ARBA00005063"/>
    </source>
</evidence>
<feature type="modified residue" description="N6-(pyridoxal phosphate)lysine" evidence="9">
    <location>
        <position position="285"/>
    </location>
</feature>
<dbReference type="InterPro" id="IPR049704">
    <property type="entry name" value="Aminotrans_3_PPA_site"/>
</dbReference>
<evidence type="ECO:0000256" key="9">
    <source>
        <dbReference type="HAMAP-Rule" id="MF_00834"/>
    </source>
</evidence>
<gene>
    <name evidence="9" type="primary">bioA</name>
    <name evidence="10" type="ORF">KUM_1329</name>
</gene>
<organism evidence="10">
    <name type="scientific">Taylorella asinigenitalis 14/45</name>
    <dbReference type="NCBI Taxonomy" id="1091495"/>
    <lineage>
        <taxon>Bacteria</taxon>
        <taxon>Pseudomonadati</taxon>
        <taxon>Pseudomonadota</taxon>
        <taxon>Betaproteobacteria</taxon>
        <taxon>Burkholderiales</taxon>
        <taxon>Alcaligenaceae</taxon>
        <taxon>Taylorella</taxon>
    </lineage>
</organism>
<feature type="binding site" evidence="9">
    <location>
        <begin position="113"/>
        <end position="114"/>
    </location>
    <ligand>
        <name>pyridoxal 5'-phosphate</name>
        <dbReference type="ChEBI" id="CHEBI:597326"/>
    </ligand>
</feature>
<dbReference type="HOGENOM" id="CLU_016922_4_3_4"/>
<dbReference type="GO" id="GO:0030170">
    <property type="term" value="F:pyridoxal phosphate binding"/>
    <property type="evidence" value="ECO:0007669"/>
    <property type="project" value="UniProtKB-UniRule"/>
</dbReference>
<dbReference type="NCBIfam" id="NF004624">
    <property type="entry name" value="PRK05964.1"/>
    <property type="match status" value="1"/>
</dbReference>
<dbReference type="EMBL" id="HE681424">
    <property type="protein sequence ID" value="CCG20108.1"/>
    <property type="molecule type" value="Genomic_DNA"/>
</dbReference>